<sequence length="130" mass="15259">MGMATRIYGCITELDYGLPNSEIQSRINANNQKVIEKLPSKSEWPPLVRKMFSITDNSDFPNESPNFAYGGRIIHFGANLKSVEYEWNEWKDKFENLLSELISVSRRSSFYNRIYWCPNIRMANKIRRSK</sequence>
<dbReference type="EMBL" id="CP113088">
    <property type="protein sequence ID" value="WAC02917.1"/>
    <property type="molecule type" value="Genomic_DNA"/>
</dbReference>
<dbReference type="Proteomes" id="UP001164705">
    <property type="component" value="Chromosome"/>
</dbReference>
<organism evidence="1 2">
    <name type="scientific">Lacinutrix neustonica</name>
    <dbReference type="NCBI Taxonomy" id="2980107"/>
    <lineage>
        <taxon>Bacteria</taxon>
        <taxon>Pseudomonadati</taxon>
        <taxon>Bacteroidota</taxon>
        <taxon>Flavobacteriia</taxon>
        <taxon>Flavobacteriales</taxon>
        <taxon>Flavobacteriaceae</taxon>
        <taxon>Lacinutrix</taxon>
    </lineage>
</organism>
<proteinExistence type="predicted"/>
<evidence type="ECO:0000313" key="2">
    <source>
        <dbReference type="Proteomes" id="UP001164705"/>
    </source>
</evidence>
<reference evidence="1" key="1">
    <citation type="submission" date="2022-11" db="EMBL/GenBank/DDBJ databases">
        <title>Lacinutrix neustonica HL-RS19T sp. nov., isolated from the surface microlayer sample of brackish Lake Shihwa.</title>
        <authorList>
            <person name="Choi J.Y."/>
            <person name="Hwang C.Y."/>
        </authorList>
    </citation>
    <scope>NUCLEOTIDE SEQUENCE</scope>
    <source>
        <strain evidence="1">HL-RS19</strain>
    </source>
</reference>
<name>A0A9E8MWH4_9FLAO</name>
<evidence type="ECO:0000313" key="1">
    <source>
        <dbReference type="EMBL" id="WAC02917.1"/>
    </source>
</evidence>
<gene>
    <name evidence="1" type="ORF">N7U66_04630</name>
</gene>
<dbReference type="AlphaFoldDB" id="A0A9E8MWH4"/>
<dbReference type="KEGG" id="lnu:N7U66_04630"/>
<protein>
    <submittedName>
        <fullName evidence="1">Uncharacterized protein</fullName>
    </submittedName>
</protein>
<dbReference type="RefSeq" id="WP_267677519.1">
    <property type="nucleotide sequence ID" value="NZ_CP113088.1"/>
</dbReference>
<accession>A0A9E8MWH4</accession>
<keyword evidence="2" id="KW-1185">Reference proteome</keyword>